<dbReference type="Proteomes" id="UP001321473">
    <property type="component" value="Unassembled WGS sequence"/>
</dbReference>
<sequence length="94" mass="10252">MQAWMPHFGVMAHLLDKIHLLANSLCCTVSQLIKPRTTAQDWLPQIAGLVESGLCHGLWQLIKLKWKTVEVKTEAAGCTSAPIAAGASNTGRTW</sequence>
<protein>
    <recommendedName>
        <fullName evidence="4">Secreted protein</fullName>
    </recommendedName>
</protein>
<comment type="caution">
    <text evidence="2">The sequence shown here is derived from an EMBL/GenBank/DDBJ whole genome shotgun (WGS) entry which is preliminary data.</text>
</comment>
<keyword evidence="3" id="KW-1185">Reference proteome</keyword>
<feature type="chain" id="PRO_5042912018" description="Secreted protein" evidence="1">
    <location>
        <begin position="23"/>
        <end position="94"/>
    </location>
</feature>
<organism evidence="2 3">
    <name type="scientific">Amblyomma americanum</name>
    <name type="common">Lone star tick</name>
    <dbReference type="NCBI Taxonomy" id="6943"/>
    <lineage>
        <taxon>Eukaryota</taxon>
        <taxon>Metazoa</taxon>
        <taxon>Ecdysozoa</taxon>
        <taxon>Arthropoda</taxon>
        <taxon>Chelicerata</taxon>
        <taxon>Arachnida</taxon>
        <taxon>Acari</taxon>
        <taxon>Parasitiformes</taxon>
        <taxon>Ixodida</taxon>
        <taxon>Ixodoidea</taxon>
        <taxon>Ixodidae</taxon>
        <taxon>Amblyomminae</taxon>
        <taxon>Amblyomma</taxon>
    </lineage>
</organism>
<dbReference type="EMBL" id="JARKHS020030900">
    <property type="protein sequence ID" value="KAK8761645.1"/>
    <property type="molecule type" value="Genomic_DNA"/>
</dbReference>
<evidence type="ECO:0000313" key="2">
    <source>
        <dbReference type="EMBL" id="KAK8761645.1"/>
    </source>
</evidence>
<reference evidence="2 3" key="1">
    <citation type="journal article" date="2023" name="Arcadia Sci">
        <title>De novo assembly of a long-read Amblyomma americanum tick genome.</title>
        <authorList>
            <person name="Chou S."/>
            <person name="Poskanzer K.E."/>
            <person name="Rollins M."/>
            <person name="Thuy-Boun P.S."/>
        </authorList>
    </citation>
    <scope>NUCLEOTIDE SEQUENCE [LARGE SCALE GENOMIC DNA]</scope>
    <source>
        <strain evidence="2">F_SG_1</strain>
        <tissue evidence="2">Salivary glands</tissue>
    </source>
</reference>
<evidence type="ECO:0000256" key="1">
    <source>
        <dbReference type="SAM" id="SignalP"/>
    </source>
</evidence>
<keyword evidence="1" id="KW-0732">Signal</keyword>
<name>A0AAQ4DGQ5_AMBAM</name>
<evidence type="ECO:0008006" key="4">
    <source>
        <dbReference type="Google" id="ProtNLM"/>
    </source>
</evidence>
<proteinExistence type="predicted"/>
<gene>
    <name evidence="2" type="ORF">V5799_027088</name>
</gene>
<feature type="signal peptide" evidence="1">
    <location>
        <begin position="1"/>
        <end position="22"/>
    </location>
</feature>
<accession>A0AAQ4DGQ5</accession>
<evidence type="ECO:0000313" key="3">
    <source>
        <dbReference type="Proteomes" id="UP001321473"/>
    </source>
</evidence>
<dbReference type="AlphaFoldDB" id="A0AAQ4DGQ5"/>